<feature type="signal peptide" evidence="1">
    <location>
        <begin position="1"/>
        <end position="23"/>
    </location>
</feature>
<dbReference type="OrthoDB" id="1708334at2"/>
<reference evidence="2 3" key="1">
    <citation type="submission" date="2016-10" db="EMBL/GenBank/DDBJ databases">
        <authorList>
            <person name="de Groot N.N."/>
        </authorList>
    </citation>
    <scope>NUCLEOTIDE SEQUENCE [LARGE SCALE GENOMIC DNA]</scope>
    <source>
        <strain evidence="2 3">DSM 1736</strain>
    </source>
</reference>
<dbReference type="Pfam" id="PF08680">
    <property type="entry name" value="DUF1779"/>
    <property type="match status" value="1"/>
</dbReference>
<keyword evidence="3" id="KW-1185">Reference proteome</keyword>
<dbReference type="RefSeq" id="WP_092071009.1">
    <property type="nucleotide sequence ID" value="NZ_FNHB01000002.1"/>
</dbReference>
<proteinExistence type="predicted"/>
<evidence type="ECO:0000256" key="1">
    <source>
        <dbReference type="SAM" id="SignalP"/>
    </source>
</evidence>
<keyword evidence="1" id="KW-0732">Signal</keyword>
<dbReference type="Proteomes" id="UP000214880">
    <property type="component" value="Unassembled WGS sequence"/>
</dbReference>
<feature type="chain" id="PRO_5038391525" evidence="1">
    <location>
        <begin position="24"/>
        <end position="252"/>
    </location>
</feature>
<organism evidence="2 3">
    <name type="scientific">Dendrosporobacter quercicolus</name>
    <dbReference type="NCBI Taxonomy" id="146817"/>
    <lineage>
        <taxon>Bacteria</taxon>
        <taxon>Bacillati</taxon>
        <taxon>Bacillota</taxon>
        <taxon>Negativicutes</taxon>
        <taxon>Selenomonadales</taxon>
        <taxon>Sporomusaceae</taxon>
        <taxon>Dendrosporobacter</taxon>
    </lineage>
</organism>
<evidence type="ECO:0000313" key="3">
    <source>
        <dbReference type="Proteomes" id="UP000214880"/>
    </source>
</evidence>
<evidence type="ECO:0000313" key="2">
    <source>
        <dbReference type="EMBL" id="SDM17312.1"/>
    </source>
</evidence>
<accession>A0A1G9R1Y0</accession>
<dbReference type="SUPFAM" id="SSF143842">
    <property type="entry name" value="YwmB-like"/>
    <property type="match status" value="1"/>
</dbReference>
<dbReference type="AlphaFoldDB" id="A0A1G9R1Y0"/>
<dbReference type="STRING" id="146817.SAMN04488502_102392"/>
<dbReference type="Gene3D" id="3.30.360.40">
    <property type="entry name" value="YwmB-like"/>
    <property type="match status" value="1"/>
</dbReference>
<name>A0A1G9R1Y0_9FIRM</name>
<sequence length="252" mass="27011">MNYLGKKLLLITVLLMAVNLGRAENVPVTITQPLAAAMQATGAELGEISVNGWAKLPAAQTGETELIGITKQAMLELGFTGEEYELTVAVSRRQQAVRAVAVASDRQVAVIAEQLRPAGDGRPAEVYLAVNIELKTQDAQAATESSAKISKIITAFAGSPQISTCLVGWLDGKLVKDDWDKRLGDAFAVLNADLISSTSSAQYSSFTGFSPMLDKGLNIGDRRINVNAAMRYSPYDNRTYVIIGSPVITIEY</sequence>
<dbReference type="EMBL" id="FNHB01000002">
    <property type="protein sequence ID" value="SDM17312.1"/>
    <property type="molecule type" value="Genomic_DNA"/>
</dbReference>
<dbReference type="InterPro" id="IPR036209">
    <property type="entry name" value="YwmB-like_sf"/>
</dbReference>
<protein>
    <submittedName>
        <fullName evidence="2">TATA-box binding</fullName>
    </submittedName>
</protein>
<dbReference type="InterPro" id="IPR014794">
    <property type="entry name" value="DUF1779"/>
</dbReference>
<gene>
    <name evidence="2" type="ORF">SAMN04488502_102392</name>
</gene>